<accession>A0A7L5BU39</accession>
<gene>
    <name evidence="2" type="ORF">G5B40_02720</name>
</gene>
<dbReference type="GO" id="GO:0006749">
    <property type="term" value="P:glutathione metabolic process"/>
    <property type="evidence" value="ECO:0007669"/>
    <property type="project" value="TreeGrafter"/>
</dbReference>
<dbReference type="InterPro" id="IPR008040">
    <property type="entry name" value="Hydant_A_N"/>
</dbReference>
<dbReference type="RefSeq" id="WP_165094681.1">
    <property type="nucleotide sequence ID" value="NZ_CP049056.1"/>
</dbReference>
<keyword evidence="3" id="KW-1185">Reference proteome</keyword>
<dbReference type="AlphaFoldDB" id="A0A7L5BU39"/>
<protein>
    <recommendedName>
        <fullName evidence="1">Hydantoinase/oxoprolinase N-terminal domain-containing protein</fullName>
    </recommendedName>
</protein>
<dbReference type="EMBL" id="CP049056">
    <property type="protein sequence ID" value="QIE54443.1"/>
    <property type="molecule type" value="Genomic_DNA"/>
</dbReference>
<dbReference type="InterPro" id="IPR045079">
    <property type="entry name" value="Oxoprolinase-like"/>
</dbReference>
<sequence length="109" mass="12132">MEPIIARGDCFEVEERVHADERVHAAPDLGLVRETLAPKLRRGGYASVAIGLLDAYVNPAHERALARLLTSEVREIFVAFSSGIFSEFREYERASTTALSAYVQPVVER</sequence>
<organism evidence="2 3">
    <name type="scientific">Pikeienuella piscinae</name>
    <dbReference type="NCBI Taxonomy" id="2748098"/>
    <lineage>
        <taxon>Bacteria</taxon>
        <taxon>Pseudomonadati</taxon>
        <taxon>Pseudomonadota</taxon>
        <taxon>Alphaproteobacteria</taxon>
        <taxon>Rhodobacterales</taxon>
        <taxon>Paracoccaceae</taxon>
        <taxon>Pikeienuella</taxon>
    </lineage>
</organism>
<evidence type="ECO:0000313" key="3">
    <source>
        <dbReference type="Proteomes" id="UP000503336"/>
    </source>
</evidence>
<dbReference type="Pfam" id="PF05378">
    <property type="entry name" value="Hydant_A_N"/>
    <property type="match status" value="1"/>
</dbReference>
<dbReference type="PANTHER" id="PTHR11365:SF23">
    <property type="entry name" value="HYPOTHETICAL 5-OXOPROLINASE (EUROFUNG)-RELATED"/>
    <property type="match status" value="1"/>
</dbReference>
<dbReference type="PANTHER" id="PTHR11365">
    <property type="entry name" value="5-OXOPROLINASE RELATED"/>
    <property type="match status" value="1"/>
</dbReference>
<evidence type="ECO:0000313" key="2">
    <source>
        <dbReference type="EMBL" id="QIE54443.1"/>
    </source>
</evidence>
<reference evidence="2 3" key="1">
    <citation type="submission" date="2020-02" db="EMBL/GenBank/DDBJ databases">
        <title>complete genome sequence of Rhodobacteraceae bacterium.</title>
        <authorList>
            <person name="Park J."/>
            <person name="Kim Y.-S."/>
            <person name="Kim K.-H."/>
        </authorList>
    </citation>
    <scope>NUCLEOTIDE SEQUENCE [LARGE SCALE GENOMIC DNA]</scope>
    <source>
        <strain evidence="2 3">RR4-56</strain>
    </source>
</reference>
<name>A0A7L5BU39_9RHOB</name>
<dbReference type="GO" id="GO:0017168">
    <property type="term" value="F:5-oxoprolinase (ATP-hydrolyzing) activity"/>
    <property type="evidence" value="ECO:0007669"/>
    <property type="project" value="TreeGrafter"/>
</dbReference>
<evidence type="ECO:0000259" key="1">
    <source>
        <dbReference type="Pfam" id="PF05378"/>
    </source>
</evidence>
<dbReference type="GO" id="GO:0005829">
    <property type="term" value="C:cytosol"/>
    <property type="evidence" value="ECO:0007669"/>
    <property type="project" value="TreeGrafter"/>
</dbReference>
<dbReference type="Proteomes" id="UP000503336">
    <property type="component" value="Chromosome"/>
</dbReference>
<feature type="domain" description="Hydantoinase/oxoprolinase N-terminal" evidence="1">
    <location>
        <begin position="3"/>
        <end position="72"/>
    </location>
</feature>
<dbReference type="KEGG" id="hdh:G5B40_02720"/>
<proteinExistence type="predicted"/>